<keyword evidence="2" id="KW-1133">Transmembrane helix</keyword>
<feature type="compositionally biased region" description="Low complexity" evidence="1">
    <location>
        <begin position="177"/>
        <end position="205"/>
    </location>
</feature>
<sequence>MVDDKGTSRSALRPIQLIAGALAAVTAALLGSLFGVAGTVIGAGLASLVSAVGATVYQHSLDRAWQSLRSRQAPRPGSSDSADRPALDKRLSAMMPEPINIPTGNGWRGHQWPTLIVLAVAAFVLGMGLLTGVELLHGGPISGGNAGTTVGSLFGRPTQRPTQTRTPGPTSTPNPSPTTTTQASSPPARSTTTTASASADPSTTSNGSVTTAPTDVATSTPTAGRHP</sequence>
<comment type="caution">
    <text evidence="3">The sequence shown here is derived from an EMBL/GenBank/DDBJ whole genome shotgun (WGS) entry which is preliminary data.</text>
</comment>
<feature type="compositionally biased region" description="Low complexity" evidence="1">
    <location>
        <begin position="155"/>
        <end position="169"/>
    </location>
</feature>
<reference evidence="3 4" key="1">
    <citation type="submission" date="2020-08" db="EMBL/GenBank/DDBJ databases">
        <title>Genomic Encyclopedia of Archaeal and Bacterial Type Strains, Phase II (KMG-II): from individual species to whole genera.</title>
        <authorList>
            <person name="Goeker M."/>
        </authorList>
    </citation>
    <scope>NUCLEOTIDE SEQUENCE [LARGE SCALE GENOMIC DNA]</scope>
    <source>
        <strain evidence="3 4">DSM 43850</strain>
    </source>
</reference>
<evidence type="ECO:0000256" key="2">
    <source>
        <dbReference type="SAM" id="Phobius"/>
    </source>
</evidence>
<keyword evidence="4" id="KW-1185">Reference proteome</keyword>
<keyword evidence="2" id="KW-0472">Membrane</keyword>
<dbReference type="Proteomes" id="UP000517916">
    <property type="component" value="Unassembled WGS sequence"/>
</dbReference>
<proteinExistence type="predicted"/>
<feature type="region of interest" description="Disordered" evidence="1">
    <location>
        <begin position="147"/>
        <end position="227"/>
    </location>
</feature>
<feature type="compositionally biased region" description="Polar residues" evidence="1">
    <location>
        <begin position="206"/>
        <end position="227"/>
    </location>
</feature>
<dbReference type="EMBL" id="JACJID010000007">
    <property type="protein sequence ID" value="MBA8930537.1"/>
    <property type="molecule type" value="Genomic_DNA"/>
</dbReference>
<protein>
    <submittedName>
        <fullName evidence="3">Uncharacterized protein</fullName>
    </submittedName>
</protein>
<evidence type="ECO:0000313" key="3">
    <source>
        <dbReference type="EMBL" id="MBA8930537.1"/>
    </source>
</evidence>
<organism evidence="3 4">
    <name type="scientific">Kutzneria viridogrisea</name>
    <dbReference type="NCBI Taxonomy" id="47990"/>
    <lineage>
        <taxon>Bacteria</taxon>
        <taxon>Bacillati</taxon>
        <taxon>Actinomycetota</taxon>
        <taxon>Actinomycetes</taxon>
        <taxon>Pseudonocardiales</taxon>
        <taxon>Pseudonocardiaceae</taxon>
        <taxon>Kutzneria</taxon>
    </lineage>
</organism>
<evidence type="ECO:0000256" key="1">
    <source>
        <dbReference type="SAM" id="MobiDB-lite"/>
    </source>
</evidence>
<name>A0ABR6BUD2_9PSEU</name>
<evidence type="ECO:0000313" key="4">
    <source>
        <dbReference type="Proteomes" id="UP000517916"/>
    </source>
</evidence>
<gene>
    <name evidence="3" type="ORF">BC739_007784</name>
</gene>
<feature type="transmembrane region" description="Helical" evidence="2">
    <location>
        <begin position="115"/>
        <end position="133"/>
    </location>
</feature>
<accession>A0ABR6BUD2</accession>
<keyword evidence="2" id="KW-0812">Transmembrane</keyword>
<dbReference type="RefSeq" id="WP_182839937.1">
    <property type="nucleotide sequence ID" value="NZ_JACJID010000007.1"/>
</dbReference>